<evidence type="ECO:0008006" key="3">
    <source>
        <dbReference type="Google" id="ProtNLM"/>
    </source>
</evidence>
<dbReference type="GO" id="GO:0010073">
    <property type="term" value="P:meristem maintenance"/>
    <property type="evidence" value="ECO:0007669"/>
    <property type="project" value="InterPro"/>
</dbReference>
<dbReference type="PANTHER" id="PTHR46033:SF8">
    <property type="entry name" value="PROTEIN MAINTENANCE OF MERISTEMS-LIKE"/>
    <property type="match status" value="1"/>
</dbReference>
<dbReference type="Proteomes" id="UP000289738">
    <property type="component" value="Chromosome A02"/>
</dbReference>
<dbReference type="EMBL" id="SDMP01000002">
    <property type="protein sequence ID" value="RYR74386.1"/>
    <property type="molecule type" value="Genomic_DNA"/>
</dbReference>
<dbReference type="AlphaFoldDB" id="A0A445EFT5"/>
<dbReference type="PANTHER" id="PTHR46033">
    <property type="entry name" value="PROTEIN MAIN-LIKE 2"/>
    <property type="match status" value="1"/>
</dbReference>
<organism evidence="1 2">
    <name type="scientific">Arachis hypogaea</name>
    <name type="common">Peanut</name>
    <dbReference type="NCBI Taxonomy" id="3818"/>
    <lineage>
        <taxon>Eukaryota</taxon>
        <taxon>Viridiplantae</taxon>
        <taxon>Streptophyta</taxon>
        <taxon>Embryophyta</taxon>
        <taxon>Tracheophyta</taxon>
        <taxon>Spermatophyta</taxon>
        <taxon>Magnoliopsida</taxon>
        <taxon>eudicotyledons</taxon>
        <taxon>Gunneridae</taxon>
        <taxon>Pentapetalae</taxon>
        <taxon>rosids</taxon>
        <taxon>fabids</taxon>
        <taxon>Fabales</taxon>
        <taxon>Fabaceae</taxon>
        <taxon>Papilionoideae</taxon>
        <taxon>50 kb inversion clade</taxon>
        <taxon>dalbergioids sensu lato</taxon>
        <taxon>Dalbergieae</taxon>
        <taxon>Pterocarpus clade</taxon>
        <taxon>Arachis</taxon>
    </lineage>
</organism>
<dbReference type="InterPro" id="IPR044824">
    <property type="entry name" value="MAIN-like"/>
</dbReference>
<reference evidence="1 2" key="1">
    <citation type="submission" date="2019-01" db="EMBL/GenBank/DDBJ databases">
        <title>Sequencing of cultivated peanut Arachis hypogaea provides insights into genome evolution and oil improvement.</title>
        <authorList>
            <person name="Chen X."/>
        </authorList>
    </citation>
    <scope>NUCLEOTIDE SEQUENCE [LARGE SCALE GENOMIC DNA]</scope>
    <source>
        <strain evidence="2">cv. Fuhuasheng</strain>
        <tissue evidence="1">Leaves</tissue>
    </source>
</reference>
<gene>
    <name evidence="1" type="ORF">Ahy_A02g009079</name>
</gene>
<proteinExistence type="predicted"/>
<evidence type="ECO:0000313" key="2">
    <source>
        <dbReference type="Proteomes" id="UP000289738"/>
    </source>
</evidence>
<evidence type="ECO:0000313" key="1">
    <source>
        <dbReference type="EMBL" id="RYR74386.1"/>
    </source>
</evidence>
<accession>A0A445EFT5</accession>
<name>A0A445EFT5_ARAHY</name>
<keyword evidence="2" id="KW-1185">Reference proteome</keyword>
<sequence length="208" mass="24772">MKLVWRRDGVRQIPPTDDSKTLRQYARCYIMLLIRRYLMTDKSNNLVHLCWLPLLRDFQECGAFSWGSAVLAWTLVGLLQQSRDQHEARVLLWRVSIDRLRFDEVSFVSALVSGGGGVRDMVVSHPLLWFNIVRFYHVDRVKRQFNGEQQVPGTPVNLDRYLTTTGRGEDVWWPLKLKEWYDRWHQRFEPGRRITVHHTFDTRPTLEY</sequence>
<comment type="caution">
    <text evidence="1">The sequence shown here is derived from an EMBL/GenBank/DDBJ whole genome shotgun (WGS) entry which is preliminary data.</text>
</comment>
<protein>
    <recommendedName>
        <fullName evidence="3">Aminotransferase-like plant mobile domain-containing protein</fullName>
    </recommendedName>
</protein>